<evidence type="ECO:0000313" key="2">
    <source>
        <dbReference type="Proteomes" id="UP000285972"/>
    </source>
</evidence>
<dbReference type="Proteomes" id="UP000285972">
    <property type="component" value="Unassembled WGS sequence"/>
</dbReference>
<dbReference type="EMBL" id="MJLX01000017">
    <property type="protein sequence ID" value="RLM25970.1"/>
    <property type="molecule type" value="Genomic_DNA"/>
</dbReference>
<name>A0AAE8EPC3_9GAMM</name>
<dbReference type="Pfam" id="PF10696">
    <property type="entry name" value="DUF2501"/>
    <property type="match status" value="1"/>
</dbReference>
<sequence length="117" mass="13115">MKGISSIRLRWLLQWKASTPSFTWPSCSQQQTDYTQGVAGLLNTSDGKLLNLNNIGNTPLAEKVKTKACDLVLNKVLFPDKCPLSKGRLIGPYIFSVASAKMRSQHLPAFYRFQGRR</sequence>
<accession>A0AAE8EPC3</accession>
<comment type="caution">
    <text evidence="1">The sequence shown here is derived from an EMBL/GenBank/DDBJ whole genome shotgun (WGS) entry which is preliminary data.</text>
</comment>
<gene>
    <name evidence="1" type="ORF">BIY26_08285</name>
</gene>
<dbReference type="AlphaFoldDB" id="A0AAE8EPC3"/>
<dbReference type="InterPro" id="IPR019637">
    <property type="entry name" value="DUF2501"/>
</dbReference>
<dbReference type="KEGG" id="bgj:AWC36_04275"/>
<proteinExistence type="predicted"/>
<organism evidence="1 2">
    <name type="scientific">Brenneria goodwinii</name>
    <dbReference type="NCBI Taxonomy" id="1109412"/>
    <lineage>
        <taxon>Bacteria</taxon>
        <taxon>Pseudomonadati</taxon>
        <taxon>Pseudomonadota</taxon>
        <taxon>Gammaproteobacteria</taxon>
        <taxon>Enterobacterales</taxon>
        <taxon>Pectobacteriaceae</taxon>
        <taxon>Brenneria</taxon>
    </lineage>
</organism>
<reference evidence="1 2" key="1">
    <citation type="submission" date="2016-09" db="EMBL/GenBank/DDBJ databases">
        <authorList>
            <person name="Doonan J."/>
            <person name="Pachebat J.A."/>
            <person name="Golyshin P.N."/>
            <person name="Denman S."/>
            <person name="Mcdonald J.E."/>
        </authorList>
    </citation>
    <scope>NUCLEOTIDE SEQUENCE [LARGE SCALE GENOMIC DNA]</scope>
    <source>
        <strain evidence="1 2">FRB141</strain>
    </source>
</reference>
<evidence type="ECO:0000313" key="1">
    <source>
        <dbReference type="EMBL" id="RLM25970.1"/>
    </source>
</evidence>
<protein>
    <submittedName>
        <fullName evidence="1">Uncharacterized protein</fullName>
    </submittedName>
</protein>